<dbReference type="InterPro" id="IPR050481">
    <property type="entry name" value="UDP-glycosyltransf_plant"/>
</dbReference>
<protein>
    <recommendedName>
        <fullName evidence="4">Glycosyltransferase</fullName>
        <ecNumber evidence="4">2.4.1.-</ecNumber>
    </recommendedName>
</protein>
<dbReference type="EC" id="2.4.1.-" evidence="4"/>
<evidence type="ECO:0000313" key="5">
    <source>
        <dbReference type="EMBL" id="KAK8964797.1"/>
    </source>
</evidence>
<dbReference type="PROSITE" id="PS00375">
    <property type="entry name" value="UDPGT"/>
    <property type="match status" value="1"/>
</dbReference>
<comment type="caution">
    <text evidence="5">The sequence shown here is derived from an EMBL/GenBank/DDBJ whole genome shotgun (WGS) entry which is preliminary data.</text>
</comment>
<dbReference type="EMBL" id="JBBWWR010000006">
    <property type="protein sequence ID" value="KAK8964797.1"/>
    <property type="molecule type" value="Genomic_DNA"/>
</dbReference>
<evidence type="ECO:0000256" key="4">
    <source>
        <dbReference type="RuleBase" id="RU362057"/>
    </source>
</evidence>
<evidence type="ECO:0000256" key="3">
    <source>
        <dbReference type="RuleBase" id="RU003718"/>
    </source>
</evidence>
<dbReference type="Proteomes" id="UP001412067">
    <property type="component" value="Unassembled WGS sequence"/>
</dbReference>
<proteinExistence type="inferred from homology"/>
<dbReference type="SUPFAM" id="SSF53756">
    <property type="entry name" value="UDP-Glycosyltransferase/glycogen phosphorylase"/>
    <property type="match status" value="1"/>
</dbReference>
<accession>A0ABR2ML08</accession>
<name>A0ABR2ML08_9ASPA</name>
<dbReference type="InterPro" id="IPR002213">
    <property type="entry name" value="UDP_glucos_trans"/>
</dbReference>
<evidence type="ECO:0000313" key="6">
    <source>
        <dbReference type="Proteomes" id="UP001412067"/>
    </source>
</evidence>
<organism evidence="5 6">
    <name type="scientific">Platanthera guangdongensis</name>
    <dbReference type="NCBI Taxonomy" id="2320717"/>
    <lineage>
        <taxon>Eukaryota</taxon>
        <taxon>Viridiplantae</taxon>
        <taxon>Streptophyta</taxon>
        <taxon>Embryophyta</taxon>
        <taxon>Tracheophyta</taxon>
        <taxon>Spermatophyta</taxon>
        <taxon>Magnoliopsida</taxon>
        <taxon>Liliopsida</taxon>
        <taxon>Asparagales</taxon>
        <taxon>Orchidaceae</taxon>
        <taxon>Orchidoideae</taxon>
        <taxon>Orchideae</taxon>
        <taxon>Orchidinae</taxon>
        <taxon>Platanthera</taxon>
    </lineage>
</organism>
<keyword evidence="2 3" id="KW-0808">Transferase</keyword>
<keyword evidence="6" id="KW-1185">Reference proteome</keyword>
<dbReference type="Pfam" id="PF00201">
    <property type="entry name" value="UDPGT"/>
    <property type="match status" value="1"/>
</dbReference>
<comment type="similarity">
    <text evidence="1 3">Belongs to the UDP-glycosyltransferase family.</text>
</comment>
<dbReference type="CDD" id="cd03784">
    <property type="entry name" value="GT1_Gtf-like"/>
    <property type="match status" value="1"/>
</dbReference>
<dbReference type="InterPro" id="IPR035595">
    <property type="entry name" value="UDP_glycos_trans_CS"/>
</dbReference>
<evidence type="ECO:0000256" key="2">
    <source>
        <dbReference type="ARBA" id="ARBA00022679"/>
    </source>
</evidence>
<dbReference type="Gene3D" id="3.40.50.2000">
    <property type="entry name" value="Glycogen Phosphorylase B"/>
    <property type="match status" value="2"/>
</dbReference>
<sequence length="486" mass="52461">MTSTESEMKETIVLYPSPGMGHLVSIVELGKLFLRHDFAVSVITVSSTYTTGASSATTSFISRMSSAHPSLSFHRLPAVSLPHNPSPHHEAHSFNLLRFSNPHLLSLLSSLSKSSSIRALVVDFFCTIAMDVAAELSIPCYIFFPSSGASLATFLHLPVLHTKITASFKDLGDTPLHFPGLPLIPAADMPLPFLDREDDAYKGFLVNFDRLPNSDGIIVNTFESLESRPLQAIADGLVVPGRKVPPVYCVGPMITGQAESRHECLNWLDRKPPGSVVFLCFGSLGVFSAKQLQEIAVGLERSGQSFLWVVRNPPAATTAAVVGGVESVKLTEAPTEPELEALLPEGFLERTVENGLVVKSWAPQAEVLLHAAVGAFVTHCGWNSVLEAVVGGVPMAAWPLYAEQRLNRVMLVEMGLAVEMRGYKSGLVAAEEVEEKVRGLFEADWGRQLRKTMEGVRLAAEAALTDGGSSTVAINELLAKWKAGNH</sequence>
<evidence type="ECO:0000256" key="1">
    <source>
        <dbReference type="ARBA" id="ARBA00009995"/>
    </source>
</evidence>
<reference evidence="5 6" key="1">
    <citation type="journal article" date="2022" name="Nat. Plants">
        <title>Genomes of leafy and leafless Platanthera orchids illuminate the evolution of mycoheterotrophy.</title>
        <authorList>
            <person name="Li M.H."/>
            <person name="Liu K.W."/>
            <person name="Li Z."/>
            <person name="Lu H.C."/>
            <person name="Ye Q.L."/>
            <person name="Zhang D."/>
            <person name="Wang J.Y."/>
            <person name="Li Y.F."/>
            <person name="Zhong Z.M."/>
            <person name="Liu X."/>
            <person name="Yu X."/>
            <person name="Liu D.K."/>
            <person name="Tu X.D."/>
            <person name="Liu B."/>
            <person name="Hao Y."/>
            <person name="Liao X.Y."/>
            <person name="Jiang Y.T."/>
            <person name="Sun W.H."/>
            <person name="Chen J."/>
            <person name="Chen Y.Q."/>
            <person name="Ai Y."/>
            <person name="Zhai J.W."/>
            <person name="Wu S.S."/>
            <person name="Zhou Z."/>
            <person name="Hsiao Y.Y."/>
            <person name="Wu W.L."/>
            <person name="Chen Y.Y."/>
            <person name="Lin Y.F."/>
            <person name="Hsu J.L."/>
            <person name="Li C.Y."/>
            <person name="Wang Z.W."/>
            <person name="Zhao X."/>
            <person name="Zhong W.Y."/>
            <person name="Ma X.K."/>
            <person name="Ma L."/>
            <person name="Huang J."/>
            <person name="Chen G.Z."/>
            <person name="Huang M.Z."/>
            <person name="Huang L."/>
            <person name="Peng D.H."/>
            <person name="Luo Y.B."/>
            <person name="Zou S.Q."/>
            <person name="Chen S.P."/>
            <person name="Lan S."/>
            <person name="Tsai W.C."/>
            <person name="Van de Peer Y."/>
            <person name="Liu Z.J."/>
        </authorList>
    </citation>
    <scope>NUCLEOTIDE SEQUENCE [LARGE SCALE GENOMIC DNA]</scope>
    <source>
        <strain evidence="5">Lor288</strain>
    </source>
</reference>
<dbReference type="PANTHER" id="PTHR48048:SF89">
    <property type="entry name" value="GLYCOSYLTRANSFERASE"/>
    <property type="match status" value="1"/>
</dbReference>
<dbReference type="PANTHER" id="PTHR48048">
    <property type="entry name" value="GLYCOSYLTRANSFERASE"/>
    <property type="match status" value="1"/>
</dbReference>
<gene>
    <name evidence="5" type="primary">RhGT1</name>
    <name evidence="5" type="ORF">KSP40_PGU015071</name>
</gene>
<keyword evidence="3" id="KW-0328">Glycosyltransferase</keyword>